<feature type="region of interest" description="Disordered" evidence="3">
    <location>
        <begin position="1"/>
        <end position="87"/>
    </location>
</feature>
<feature type="compositionally biased region" description="Basic residues" evidence="3">
    <location>
        <begin position="17"/>
        <end position="27"/>
    </location>
</feature>
<evidence type="ECO:0000313" key="6">
    <source>
        <dbReference type="RefSeq" id="XP_072842805.1"/>
    </source>
</evidence>
<keyword evidence="2" id="KW-0175">Coiled coil</keyword>
<dbReference type="Pfam" id="PF06046">
    <property type="entry name" value="Sec6"/>
    <property type="match status" value="1"/>
</dbReference>
<reference evidence="4 5" key="1">
    <citation type="submission" date="2025-05" db="UniProtKB">
        <authorList>
            <consortium name="RefSeq"/>
        </authorList>
    </citation>
    <scope>NUCLEOTIDE SEQUENCE [LARGE SCALE GENOMIC DNA]</scope>
</reference>
<evidence type="ECO:0000256" key="1">
    <source>
        <dbReference type="ARBA" id="ARBA00009447"/>
    </source>
</evidence>
<keyword evidence="4" id="KW-1185">Reference proteome</keyword>
<gene>
    <name evidence="5 6" type="primary">TNFAIP2</name>
</gene>
<name>A0ABM5FBN3_9SAUR</name>
<evidence type="ECO:0000313" key="5">
    <source>
        <dbReference type="RefSeq" id="XP_072842804.1"/>
    </source>
</evidence>
<proteinExistence type="inferred from homology"/>
<evidence type="ECO:0000313" key="4">
    <source>
        <dbReference type="Proteomes" id="UP001652642"/>
    </source>
</evidence>
<dbReference type="RefSeq" id="XP_072842805.1">
    <property type="nucleotide sequence ID" value="XM_072986704.1"/>
</dbReference>
<dbReference type="Proteomes" id="UP001652642">
    <property type="component" value="Chromosome 1"/>
</dbReference>
<feature type="compositionally biased region" description="Polar residues" evidence="3">
    <location>
        <begin position="47"/>
        <end position="57"/>
    </location>
</feature>
<dbReference type="InterPro" id="IPR042532">
    <property type="entry name" value="EXOC3/Sec6_C"/>
</dbReference>
<evidence type="ECO:0000256" key="3">
    <source>
        <dbReference type="SAM" id="MobiDB-lite"/>
    </source>
</evidence>
<sequence length="706" mass="79959">MIKAMPFFYSSPPKAPPKPKAKGKKAVKSSSSSESDVDSVSLESSTEEVQTKGNRQTGEGRRDSAPVGSPLETDRTGSPCSPEEKKQKWLGKKIAHALFDMAGVKSKEKNKEKDLLKEESRPVTADQIRELIKHQKFAEASQHLLLMEKVYNCDSDDKSEEKKMDDQNEIEDLFGLLKQEVLAIIQSSITLALSQPELLQNAIRALTEQVKEDERFGLKEKTCETAVCSHPRNWKEAWRTAVEVSVTKRMTVLPSVGNESISTAAHSFLHMGKTMKEDLVTVVQSIKPHYPDDFQVCSTYAKFYHHCFSSQLEMIAQFELGNQDTYLLLTWVQDIYPNKIRQHPVLEKVLDSTILEGLLPSIQIKQLEATYQANEVDSVKHWLAECLKVEAAKWMQRSEPEKLNGHFHSELPIDVIQVIYGARKRAEAITLELGKQLSALLLIELSAFLQRYKKELDIFIKENKQRRYFEATIIANLNSCLSFRIFTEENTTSEQNDTKMKIFTTLDEIQKTGFDVLLQDLFQQIQPLFKTFTQKKWLSCSGIMDEIIAVTSHHVSTFKFLKEPLYQAIMEKIHLHLVQEHITRLLKKKVSLKAAKLQNSLAELIQKNASTLQTFCMQNGSSATWLNSALPSLAEIIKLQDMSAIMFEVGVLVNNYPDISKKHLSALLYIKGTLSSSELRSILSVLDIGVNDTLSSTPLFSKIRAS</sequence>
<dbReference type="PANTHER" id="PTHR21292">
    <property type="entry name" value="EXOCYST COMPLEX COMPONENT SEC6-RELATED"/>
    <property type="match status" value="1"/>
</dbReference>
<dbReference type="RefSeq" id="XP_072842804.1">
    <property type="nucleotide sequence ID" value="XM_072986703.1"/>
</dbReference>
<organism evidence="4 5">
    <name type="scientific">Pogona vitticeps</name>
    <name type="common">central bearded dragon</name>
    <dbReference type="NCBI Taxonomy" id="103695"/>
    <lineage>
        <taxon>Eukaryota</taxon>
        <taxon>Metazoa</taxon>
        <taxon>Chordata</taxon>
        <taxon>Craniata</taxon>
        <taxon>Vertebrata</taxon>
        <taxon>Euteleostomi</taxon>
        <taxon>Lepidosauria</taxon>
        <taxon>Squamata</taxon>
        <taxon>Bifurcata</taxon>
        <taxon>Unidentata</taxon>
        <taxon>Episquamata</taxon>
        <taxon>Toxicofera</taxon>
        <taxon>Iguania</taxon>
        <taxon>Acrodonta</taxon>
        <taxon>Agamidae</taxon>
        <taxon>Amphibolurinae</taxon>
        <taxon>Pogona</taxon>
    </lineage>
</organism>
<dbReference type="InterPro" id="IPR010326">
    <property type="entry name" value="EXOC3/Sec6"/>
</dbReference>
<accession>A0ABM5FBN3</accession>
<evidence type="ECO:0000256" key="2">
    <source>
        <dbReference type="SAM" id="Coils"/>
    </source>
</evidence>
<feature type="coiled-coil region" evidence="2">
    <location>
        <begin position="587"/>
        <end position="614"/>
    </location>
</feature>
<comment type="similarity">
    <text evidence="1">Belongs to the SEC6 family.</text>
</comment>
<protein>
    <submittedName>
        <fullName evidence="5 6">Tumor necrosis factor alpha-induced protein 2</fullName>
    </submittedName>
</protein>
<dbReference type="Gene3D" id="1.10.357.70">
    <property type="entry name" value="Exocyst complex component Sec6, C-terminal domain"/>
    <property type="match status" value="1"/>
</dbReference>
<feature type="compositionally biased region" description="Low complexity" evidence="3">
    <location>
        <begin position="28"/>
        <end position="44"/>
    </location>
</feature>
<dbReference type="PANTHER" id="PTHR21292:SF4">
    <property type="entry name" value="TUMOR NECROSIS FACTOR ALPHA-INDUCED PROTEIN 2"/>
    <property type="match status" value="1"/>
</dbReference>
<dbReference type="GeneID" id="110087343"/>